<reference evidence="2 3" key="1">
    <citation type="submission" date="2016-03" db="EMBL/GenBank/DDBJ databases">
        <authorList>
            <person name="Ploux O."/>
        </authorList>
    </citation>
    <scope>NUCLEOTIDE SEQUENCE [LARGE SCALE GENOMIC DNA]</scope>
    <source>
        <strain evidence="2 3">UAMH 11012</strain>
    </source>
</reference>
<proteinExistence type="predicted"/>
<dbReference type="EMBL" id="FJOG01000018">
    <property type="protein sequence ID" value="CZR61292.1"/>
    <property type="molecule type" value="Genomic_DNA"/>
</dbReference>
<dbReference type="OrthoDB" id="5362512at2759"/>
<evidence type="ECO:0000259" key="1">
    <source>
        <dbReference type="Pfam" id="PF06985"/>
    </source>
</evidence>
<name>A0A1L7X8F5_9HELO</name>
<sequence length="712" mass="80679">MTSKSYNSLCGPCRDIINTIREVDWYTDLAHHRSIETLKTSAKEACGVCTVILEYVLSSAFQHETELTDKLFPIKCESDTSSASWQSSFELRFTSSLVENLDLKFTFESMEETLGNQSEYIPSNTTDSPQSWELIGQWLKQCTEHHGRCNATVPESWAPTRLLDIGTDNDGYVRLVERDSLLPGQPYATLSHCWGKIQLIMTTMRTISEHLKGINNEDLPKTFKDAIRIARSLGLRYLWIDSLCIVQDSKDDWVHEADIMSKVYRYAFINIAATGAAQSNEGCFWERDPRVVLPTECSIQWSSCTSGKRTRYCAVPESDVWAQKLVSQPLNTRCWVLQERILSPRVLHFGSEQLFWECREFVACETYPRGLPSSLRGNTIIDIKSLDLGDELRDNGWPAKYISKNSTAGRTLLRKLWDGVTELVRPVTVQEVTLKSSMNNASVYRDWDAVVELYSLGALTFQKDKLVALSGLASAIFIGERNTSADGYLAGLWHSSLPSHLLWIAEKTTVTRQSYWQRKNKVLVPSRYEDYIAPSWSWASLEGKISLTWCVHNYDPRDYLARLEGAEVTWSSMGARFGQVDSGFLKLSGPLASVFWERVNNPALPYPSAATITHIFPRGTDGYTSVEIRPRIRNAVEALFDTVADDIPKELVLLPIVGITKRTAHQTETVIGLVLQQRGDTGEYSRLGFFYTTRTQPCRILRNMPRQTITII</sequence>
<dbReference type="STRING" id="576137.A0A1L7X8F5"/>
<dbReference type="PANTHER" id="PTHR33112:SF10">
    <property type="entry name" value="TOL"/>
    <property type="match status" value="1"/>
</dbReference>
<evidence type="ECO:0000313" key="2">
    <source>
        <dbReference type="EMBL" id="CZR61292.1"/>
    </source>
</evidence>
<dbReference type="AlphaFoldDB" id="A0A1L7X8F5"/>
<dbReference type="InterPro" id="IPR010730">
    <property type="entry name" value="HET"/>
</dbReference>
<dbReference type="PANTHER" id="PTHR33112">
    <property type="entry name" value="DOMAIN PROTEIN, PUTATIVE-RELATED"/>
    <property type="match status" value="1"/>
</dbReference>
<evidence type="ECO:0000313" key="3">
    <source>
        <dbReference type="Proteomes" id="UP000184330"/>
    </source>
</evidence>
<dbReference type="Pfam" id="PF06985">
    <property type="entry name" value="HET"/>
    <property type="match status" value="1"/>
</dbReference>
<keyword evidence="3" id="KW-1185">Reference proteome</keyword>
<organism evidence="2 3">
    <name type="scientific">Phialocephala subalpina</name>
    <dbReference type="NCBI Taxonomy" id="576137"/>
    <lineage>
        <taxon>Eukaryota</taxon>
        <taxon>Fungi</taxon>
        <taxon>Dikarya</taxon>
        <taxon>Ascomycota</taxon>
        <taxon>Pezizomycotina</taxon>
        <taxon>Leotiomycetes</taxon>
        <taxon>Helotiales</taxon>
        <taxon>Mollisiaceae</taxon>
        <taxon>Phialocephala</taxon>
        <taxon>Phialocephala fortinii species complex</taxon>
    </lineage>
</organism>
<feature type="domain" description="Heterokaryon incompatibility" evidence="1">
    <location>
        <begin position="187"/>
        <end position="339"/>
    </location>
</feature>
<gene>
    <name evidence="2" type="ORF">PAC_11188</name>
</gene>
<accession>A0A1L7X8F5</accession>
<protein>
    <recommendedName>
        <fullName evidence="1">Heterokaryon incompatibility domain-containing protein</fullName>
    </recommendedName>
</protein>
<dbReference type="Proteomes" id="UP000184330">
    <property type="component" value="Unassembled WGS sequence"/>
</dbReference>